<dbReference type="InterPro" id="IPR019587">
    <property type="entry name" value="Polyketide_cyclase/dehydratase"/>
</dbReference>
<dbReference type="InterPro" id="IPR023393">
    <property type="entry name" value="START-like_dom_sf"/>
</dbReference>
<reference evidence="1 2" key="1">
    <citation type="submission" date="2020-07" db="EMBL/GenBank/DDBJ databases">
        <title>Sequencing the genomes of 1000 actinobacteria strains.</title>
        <authorList>
            <person name="Klenk H.-P."/>
        </authorList>
    </citation>
    <scope>NUCLEOTIDE SEQUENCE [LARGE SCALE GENOMIC DNA]</scope>
    <source>
        <strain evidence="1 2">DSM 8598</strain>
    </source>
</reference>
<dbReference type="RefSeq" id="WP_179549870.1">
    <property type="nucleotide sequence ID" value="NZ_JACCFI010000001.1"/>
</dbReference>
<protein>
    <recommendedName>
        <fullName evidence="3">SRPBCC family protein</fullName>
    </recommendedName>
</protein>
<dbReference type="EMBL" id="JACCFI010000001">
    <property type="protein sequence ID" value="NYG19618.1"/>
    <property type="molecule type" value="Genomic_DNA"/>
</dbReference>
<organism evidence="1 2">
    <name type="scientific">Agromyces hippuratus</name>
    <dbReference type="NCBI Taxonomy" id="286438"/>
    <lineage>
        <taxon>Bacteria</taxon>
        <taxon>Bacillati</taxon>
        <taxon>Actinomycetota</taxon>
        <taxon>Actinomycetes</taxon>
        <taxon>Micrococcales</taxon>
        <taxon>Microbacteriaceae</taxon>
        <taxon>Agromyces</taxon>
    </lineage>
</organism>
<dbReference type="Proteomes" id="UP000549066">
    <property type="component" value="Unassembled WGS sequence"/>
</dbReference>
<sequence length="214" mass="24332">MSRRPSRSRAGSGAGVRGLYVEIVVRADLDEVWRLTQDPELHPRWDLRFSAITPESPLLDGTTRFTYERALGVHTIRGTGVSLGERTHADGGATSALRFDTDDPWSPLRDGRGYWRYIPTAEGVRFITGYDYEPGFGRLADLVIRPFVRWMTAWSFDRLRIWAETGVEPERWPVASVIMFWRGDRPRARRCRTAPPPRGAFAFVPDSLAALEQP</sequence>
<dbReference type="SUPFAM" id="SSF55961">
    <property type="entry name" value="Bet v1-like"/>
    <property type="match status" value="1"/>
</dbReference>
<name>A0A852WPY9_9MICO</name>
<proteinExistence type="predicted"/>
<evidence type="ECO:0000313" key="2">
    <source>
        <dbReference type="Proteomes" id="UP000549066"/>
    </source>
</evidence>
<comment type="caution">
    <text evidence="1">The sequence shown here is derived from an EMBL/GenBank/DDBJ whole genome shotgun (WGS) entry which is preliminary data.</text>
</comment>
<gene>
    <name evidence="1" type="ORF">BJY17_000365</name>
</gene>
<dbReference type="CDD" id="cd07812">
    <property type="entry name" value="SRPBCC"/>
    <property type="match status" value="1"/>
</dbReference>
<dbReference type="Pfam" id="PF10604">
    <property type="entry name" value="Polyketide_cyc2"/>
    <property type="match status" value="1"/>
</dbReference>
<dbReference type="Gene3D" id="3.30.530.20">
    <property type="match status" value="1"/>
</dbReference>
<keyword evidence="2" id="KW-1185">Reference proteome</keyword>
<dbReference type="AlphaFoldDB" id="A0A852WPY9"/>
<evidence type="ECO:0000313" key="1">
    <source>
        <dbReference type="EMBL" id="NYG19618.1"/>
    </source>
</evidence>
<accession>A0A852WPY9</accession>
<evidence type="ECO:0008006" key="3">
    <source>
        <dbReference type="Google" id="ProtNLM"/>
    </source>
</evidence>